<dbReference type="InterPro" id="IPR041988">
    <property type="entry name" value="Ribosomal_uL24_KOW"/>
</dbReference>
<evidence type="ECO:0000256" key="2">
    <source>
        <dbReference type="ARBA" id="ARBA00022980"/>
    </source>
</evidence>
<dbReference type="HAMAP" id="MF_01326_B">
    <property type="entry name" value="Ribosomal_uL24_B"/>
    <property type="match status" value="1"/>
</dbReference>
<reference evidence="9" key="2">
    <citation type="journal article" date="2021" name="Microbiome">
        <title>Successional dynamics and alternative stable states in a saline activated sludge microbial community over 9 years.</title>
        <authorList>
            <person name="Wang Y."/>
            <person name="Ye J."/>
            <person name="Ju F."/>
            <person name="Liu L."/>
            <person name="Boyd J.A."/>
            <person name="Deng Y."/>
            <person name="Parks D.H."/>
            <person name="Jiang X."/>
            <person name="Yin X."/>
            <person name="Woodcroft B.J."/>
            <person name="Tyson G.W."/>
            <person name="Hugenholtz P."/>
            <person name="Polz M.F."/>
            <person name="Zhang T."/>
        </authorList>
    </citation>
    <scope>NUCLEOTIDE SEQUENCE</scope>
    <source>
        <strain evidence="9">HKST-UBA01</strain>
    </source>
</reference>
<dbReference type="PANTHER" id="PTHR12903">
    <property type="entry name" value="MITOCHONDRIAL RIBOSOMAL PROTEIN L24"/>
    <property type="match status" value="1"/>
</dbReference>
<gene>
    <name evidence="5 9" type="primary">rplX</name>
    <name evidence="9" type="ORF">KC729_09420</name>
</gene>
<dbReference type="GO" id="GO:0003735">
    <property type="term" value="F:structural constituent of ribosome"/>
    <property type="evidence" value="ECO:0007669"/>
    <property type="project" value="InterPro"/>
</dbReference>
<protein>
    <recommendedName>
        <fullName evidence="4 5">Large ribosomal subunit protein uL24</fullName>
    </recommendedName>
</protein>
<dbReference type="GO" id="GO:0005840">
    <property type="term" value="C:ribosome"/>
    <property type="evidence" value="ECO:0007669"/>
    <property type="project" value="UniProtKB-KW"/>
</dbReference>
<dbReference type="InterPro" id="IPR005825">
    <property type="entry name" value="Ribosomal_uL24_CS"/>
</dbReference>
<evidence type="ECO:0000256" key="4">
    <source>
        <dbReference type="ARBA" id="ARBA00035206"/>
    </source>
</evidence>
<dbReference type="Pfam" id="PF17136">
    <property type="entry name" value="ribosomal_L24"/>
    <property type="match status" value="1"/>
</dbReference>
<dbReference type="GO" id="GO:0019843">
    <property type="term" value="F:rRNA binding"/>
    <property type="evidence" value="ECO:0007669"/>
    <property type="project" value="UniProtKB-UniRule"/>
</dbReference>
<dbReference type="Pfam" id="PF00467">
    <property type="entry name" value="KOW"/>
    <property type="match status" value="1"/>
</dbReference>
<dbReference type="GO" id="GO:0006412">
    <property type="term" value="P:translation"/>
    <property type="evidence" value="ECO:0007669"/>
    <property type="project" value="UniProtKB-UniRule"/>
</dbReference>
<reference evidence="9" key="1">
    <citation type="submission" date="2020-04" db="EMBL/GenBank/DDBJ databases">
        <authorList>
            <person name="Zhang T."/>
        </authorList>
    </citation>
    <scope>NUCLEOTIDE SEQUENCE</scope>
    <source>
        <strain evidence="9">HKST-UBA01</strain>
    </source>
</reference>
<dbReference type="Gene3D" id="2.30.30.30">
    <property type="match status" value="1"/>
</dbReference>
<evidence type="ECO:0000259" key="8">
    <source>
        <dbReference type="Pfam" id="PF17136"/>
    </source>
</evidence>
<evidence type="ECO:0000256" key="6">
    <source>
        <dbReference type="RuleBase" id="RU003477"/>
    </source>
</evidence>
<dbReference type="EMBL" id="JAGQHR010000255">
    <property type="protein sequence ID" value="MCA9727888.1"/>
    <property type="molecule type" value="Genomic_DNA"/>
</dbReference>
<sequence length="107" mass="11819">MNIRTGDRVIVIAGNDRGETGKVVWVSADSERVIVEGIRRVKRHMKNRPGVMTPGGIIEKSAPVHVSNVALVDRNDRPTRVRHERQSDGAKARVAVTTGEIIEKSKE</sequence>
<keyword evidence="3 5" id="KW-0687">Ribonucleoprotein</keyword>
<comment type="subunit">
    <text evidence="5">Part of the 50S ribosomal subunit.</text>
</comment>
<evidence type="ECO:0000313" key="9">
    <source>
        <dbReference type="EMBL" id="MCA9727888.1"/>
    </source>
</evidence>
<feature type="domain" description="Large ribosomal subunit protein uL24 C-terminal" evidence="8">
    <location>
        <begin position="40"/>
        <end position="102"/>
    </location>
</feature>
<dbReference type="InterPro" id="IPR014722">
    <property type="entry name" value="Rib_uL2_dom2"/>
</dbReference>
<dbReference type="InterPro" id="IPR005824">
    <property type="entry name" value="KOW"/>
</dbReference>
<dbReference type="SUPFAM" id="SSF50104">
    <property type="entry name" value="Translation proteins SH3-like domain"/>
    <property type="match status" value="1"/>
</dbReference>
<comment type="function">
    <text evidence="5">One of the proteins that surrounds the polypeptide exit tunnel on the outside of the subunit.</text>
</comment>
<evidence type="ECO:0000256" key="1">
    <source>
        <dbReference type="ARBA" id="ARBA00010618"/>
    </source>
</evidence>
<dbReference type="AlphaFoldDB" id="A0A956RP80"/>
<dbReference type="Proteomes" id="UP000697710">
    <property type="component" value="Unassembled WGS sequence"/>
</dbReference>
<keyword evidence="5" id="KW-0694">RNA-binding</keyword>
<comment type="similarity">
    <text evidence="1 5 6">Belongs to the universal ribosomal protein uL24 family.</text>
</comment>
<name>A0A956RP80_UNCEI</name>
<dbReference type="NCBIfam" id="TIGR01079">
    <property type="entry name" value="rplX_bact"/>
    <property type="match status" value="1"/>
</dbReference>
<keyword evidence="5" id="KW-0699">rRNA-binding</keyword>
<dbReference type="PROSITE" id="PS01108">
    <property type="entry name" value="RIBOSOMAL_L24"/>
    <property type="match status" value="1"/>
</dbReference>
<evidence type="ECO:0000259" key="7">
    <source>
        <dbReference type="Pfam" id="PF00467"/>
    </source>
</evidence>
<dbReference type="InterPro" id="IPR008991">
    <property type="entry name" value="Translation_prot_SH3-like_sf"/>
</dbReference>
<dbReference type="InterPro" id="IPR003256">
    <property type="entry name" value="Ribosomal_uL24"/>
</dbReference>
<evidence type="ECO:0000256" key="5">
    <source>
        <dbReference type="HAMAP-Rule" id="MF_01326"/>
    </source>
</evidence>
<dbReference type="CDD" id="cd06089">
    <property type="entry name" value="KOW_RPL26"/>
    <property type="match status" value="1"/>
</dbReference>
<comment type="function">
    <text evidence="5">One of two assembly initiator proteins, it binds directly to the 5'-end of the 23S rRNA, where it nucleates assembly of the 50S subunit.</text>
</comment>
<organism evidence="9 10">
    <name type="scientific">Eiseniibacteriota bacterium</name>
    <dbReference type="NCBI Taxonomy" id="2212470"/>
    <lineage>
        <taxon>Bacteria</taxon>
        <taxon>Candidatus Eiseniibacteriota</taxon>
    </lineage>
</organism>
<proteinExistence type="inferred from homology"/>
<comment type="caution">
    <text evidence="9">The sequence shown here is derived from an EMBL/GenBank/DDBJ whole genome shotgun (WGS) entry which is preliminary data.</text>
</comment>
<accession>A0A956RP80</accession>
<feature type="domain" description="KOW" evidence="7">
    <location>
        <begin position="6"/>
        <end position="36"/>
    </location>
</feature>
<evidence type="ECO:0000256" key="3">
    <source>
        <dbReference type="ARBA" id="ARBA00023274"/>
    </source>
</evidence>
<evidence type="ECO:0000313" key="10">
    <source>
        <dbReference type="Proteomes" id="UP000697710"/>
    </source>
</evidence>
<dbReference type="InterPro" id="IPR057264">
    <property type="entry name" value="Ribosomal_uL24_C"/>
</dbReference>
<keyword evidence="2 5" id="KW-0689">Ribosomal protein</keyword>
<dbReference type="GO" id="GO:1990904">
    <property type="term" value="C:ribonucleoprotein complex"/>
    <property type="evidence" value="ECO:0007669"/>
    <property type="project" value="UniProtKB-KW"/>
</dbReference>